<gene>
    <name evidence="8" type="ORF">H9741_02510</name>
</gene>
<dbReference type="EMBL" id="DXFX01000034">
    <property type="protein sequence ID" value="HIX07322.1"/>
    <property type="molecule type" value="Genomic_DNA"/>
</dbReference>
<reference evidence="8" key="1">
    <citation type="journal article" date="2021" name="PeerJ">
        <title>Extensive microbial diversity within the chicken gut microbiome revealed by metagenomics and culture.</title>
        <authorList>
            <person name="Gilroy R."/>
            <person name="Ravi A."/>
            <person name="Getino M."/>
            <person name="Pursley I."/>
            <person name="Horton D.L."/>
            <person name="Alikhan N.F."/>
            <person name="Baker D."/>
            <person name="Gharbi K."/>
            <person name="Hall N."/>
            <person name="Watson M."/>
            <person name="Adriaenssens E.M."/>
            <person name="Foster-Nyarko E."/>
            <person name="Jarju S."/>
            <person name="Secka A."/>
            <person name="Antonio M."/>
            <person name="Oren A."/>
            <person name="Chaudhuri R.R."/>
            <person name="La Ragione R."/>
            <person name="Hildebrand F."/>
            <person name="Pallen M.J."/>
        </authorList>
    </citation>
    <scope>NUCLEOTIDE SEQUENCE</scope>
    <source>
        <strain evidence="8">811</strain>
    </source>
</reference>
<comment type="caution">
    <text evidence="8">The sequence shown here is derived from an EMBL/GenBank/DDBJ whole genome shotgun (WGS) entry which is preliminary data.</text>
</comment>
<comment type="caution">
    <text evidence="6">Lacks conserved residue(s) required for the propagation of feature annotation.</text>
</comment>
<dbReference type="PANTHER" id="PTHR12677:SF49">
    <property type="entry name" value="TVP38_TMEM64 FAMILY MEMBRANE PROTEIN"/>
    <property type="match status" value="1"/>
</dbReference>
<dbReference type="AlphaFoldDB" id="A0A9D1V758"/>
<accession>A0A9D1V758</accession>
<evidence type="ECO:0000313" key="8">
    <source>
        <dbReference type="EMBL" id="HIX07322.1"/>
    </source>
</evidence>
<sequence>MKQSLNKILQIFLPLVCSVAVLVFTVLCMRNFREGFFYEHASVITSVAVSVEIIYIGTALVFLLKKSQLIYKLMLTGLVLAALLLVGLFLLQVTGILAKITSREALLELIDSTGVWGPLVFIVLQALQVFLLPIPGTLTVGVGAFLFRPLEAFLYSFAGIFIGSIVGFWIGRVIGYKAAAWLVGKESLDKWLEKIKGKDRRILTAMFILPVFPDDVLCFVAGLSTMTWKYFIILQIISRALSVALTSFSIGGNIIPYNTWWGILCWALIGAAIVGLFILIYKKGDEMEAWFFKKFGRKKKAQGEDPETDDKEKN</sequence>
<feature type="transmembrane region" description="Helical" evidence="6">
    <location>
        <begin position="202"/>
        <end position="223"/>
    </location>
</feature>
<evidence type="ECO:0000256" key="3">
    <source>
        <dbReference type="ARBA" id="ARBA00022692"/>
    </source>
</evidence>
<dbReference type="Proteomes" id="UP000824204">
    <property type="component" value="Unassembled WGS sequence"/>
</dbReference>
<feature type="transmembrane region" description="Helical" evidence="6">
    <location>
        <begin position="230"/>
        <end position="254"/>
    </location>
</feature>
<evidence type="ECO:0000256" key="6">
    <source>
        <dbReference type="RuleBase" id="RU366058"/>
    </source>
</evidence>
<dbReference type="GO" id="GO:0005886">
    <property type="term" value="C:plasma membrane"/>
    <property type="evidence" value="ECO:0007669"/>
    <property type="project" value="UniProtKB-SubCell"/>
</dbReference>
<protein>
    <recommendedName>
        <fullName evidence="6">TVP38/TMEM64 family membrane protein</fullName>
    </recommendedName>
</protein>
<evidence type="ECO:0000259" key="7">
    <source>
        <dbReference type="Pfam" id="PF09335"/>
    </source>
</evidence>
<keyword evidence="3 6" id="KW-0812">Transmembrane</keyword>
<dbReference type="InterPro" id="IPR032816">
    <property type="entry name" value="VTT_dom"/>
</dbReference>
<evidence type="ECO:0000256" key="5">
    <source>
        <dbReference type="ARBA" id="ARBA00023136"/>
    </source>
</evidence>
<organism evidence="8 9">
    <name type="scientific">Candidatus Borkfalkia faecipullorum</name>
    <dbReference type="NCBI Taxonomy" id="2838510"/>
    <lineage>
        <taxon>Bacteria</taxon>
        <taxon>Bacillati</taxon>
        <taxon>Bacillota</taxon>
        <taxon>Clostridia</taxon>
        <taxon>Christensenellales</taxon>
        <taxon>Christensenellaceae</taxon>
        <taxon>Candidatus Borkfalkia</taxon>
    </lineage>
</organism>
<dbReference type="PANTHER" id="PTHR12677">
    <property type="entry name" value="GOLGI APPARATUS MEMBRANE PROTEIN TVP38-RELATED"/>
    <property type="match status" value="1"/>
</dbReference>
<feature type="transmembrane region" description="Helical" evidence="6">
    <location>
        <begin position="75"/>
        <end position="98"/>
    </location>
</feature>
<keyword evidence="4 6" id="KW-1133">Transmembrane helix</keyword>
<feature type="transmembrane region" description="Helical" evidence="6">
    <location>
        <begin position="260"/>
        <end position="281"/>
    </location>
</feature>
<feature type="transmembrane region" description="Helical" evidence="6">
    <location>
        <begin position="12"/>
        <end position="32"/>
    </location>
</feature>
<proteinExistence type="inferred from homology"/>
<evidence type="ECO:0000256" key="4">
    <source>
        <dbReference type="ARBA" id="ARBA00022989"/>
    </source>
</evidence>
<comment type="subcellular location">
    <subcellularLocation>
        <location evidence="1 6">Cell membrane</location>
        <topology evidence="1 6">Multi-pass membrane protein</topology>
    </subcellularLocation>
</comment>
<dbReference type="Pfam" id="PF09335">
    <property type="entry name" value="VTT_dom"/>
    <property type="match status" value="1"/>
</dbReference>
<evidence type="ECO:0000256" key="1">
    <source>
        <dbReference type="ARBA" id="ARBA00004651"/>
    </source>
</evidence>
<comment type="similarity">
    <text evidence="6">Belongs to the TVP38/TMEM64 family.</text>
</comment>
<name>A0A9D1V758_9FIRM</name>
<keyword evidence="2 6" id="KW-1003">Cell membrane</keyword>
<dbReference type="InterPro" id="IPR015414">
    <property type="entry name" value="TMEM64"/>
</dbReference>
<feature type="domain" description="VTT" evidence="7">
    <location>
        <begin position="134"/>
        <end position="249"/>
    </location>
</feature>
<feature type="transmembrane region" description="Helical" evidence="6">
    <location>
        <begin position="118"/>
        <end position="147"/>
    </location>
</feature>
<reference evidence="8" key="2">
    <citation type="submission" date="2021-04" db="EMBL/GenBank/DDBJ databases">
        <authorList>
            <person name="Gilroy R."/>
        </authorList>
    </citation>
    <scope>NUCLEOTIDE SEQUENCE</scope>
    <source>
        <strain evidence="8">811</strain>
    </source>
</reference>
<keyword evidence="5 6" id="KW-0472">Membrane</keyword>
<feature type="transmembrane region" description="Helical" evidence="6">
    <location>
        <begin position="44"/>
        <end position="63"/>
    </location>
</feature>
<evidence type="ECO:0000313" key="9">
    <source>
        <dbReference type="Proteomes" id="UP000824204"/>
    </source>
</evidence>
<evidence type="ECO:0000256" key="2">
    <source>
        <dbReference type="ARBA" id="ARBA00022475"/>
    </source>
</evidence>
<feature type="transmembrane region" description="Helical" evidence="6">
    <location>
        <begin position="154"/>
        <end position="182"/>
    </location>
</feature>